<dbReference type="Proteomes" id="UP000618319">
    <property type="component" value="Unassembled WGS sequence"/>
</dbReference>
<evidence type="ECO:0000313" key="3">
    <source>
        <dbReference type="EMBL" id="MBE8723134.1"/>
    </source>
</evidence>
<keyword evidence="4" id="KW-1185">Reference proteome</keyword>
<keyword evidence="1" id="KW-0732">Signal</keyword>
<evidence type="ECO:0000259" key="2">
    <source>
        <dbReference type="Pfam" id="PF13568"/>
    </source>
</evidence>
<dbReference type="InterPro" id="IPR025665">
    <property type="entry name" value="Beta-barrel_OMP_2"/>
</dbReference>
<dbReference type="Pfam" id="PF13568">
    <property type="entry name" value="OMP_b-brl_2"/>
    <property type="match status" value="1"/>
</dbReference>
<evidence type="ECO:0000256" key="1">
    <source>
        <dbReference type="SAM" id="SignalP"/>
    </source>
</evidence>
<feature type="domain" description="Outer membrane protein beta-barrel" evidence="2">
    <location>
        <begin position="19"/>
        <end position="171"/>
    </location>
</feature>
<organism evidence="3 4">
    <name type="scientific">Sphingobacterium pedocola</name>
    <dbReference type="NCBI Taxonomy" id="2082722"/>
    <lineage>
        <taxon>Bacteria</taxon>
        <taxon>Pseudomonadati</taxon>
        <taxon>Bacteroidota</taxon>
        <taxon>Sphingobacteriia</taxon>
        <taxon>Sphingobacteriales</taxon>
        <taxon>Sphingobacteriaceae</taxon>
        <taxon>Sphingobacterium</taxon>
    </lineage>
</organism>
<protein>
    <submittedName>
        <fullName evidence="3">PorT family protein</fullName>
    </submittedName>
</protein>
<comment type="caution">
    <text evidence="3">The sequence shown here is derived from an EMBL/GenBank/DDBJ whole genome shotgun (WGS) entry which is preliminary data.</text>
</comment>
<dbReference type="EMBL" id="PSKQ01000026">
    <property type="protein sequence ID" value="MBE8723134.1"/>
    <property type="molecule type" value="Genomic_DNA"/>
</dbReference>
<dbReference type="RefSeq" id="WP_196941284.1">
    <property type="nucleotide sequence ID" value="NZ_MU158693.1"/>
</dbReference>
<proteinExistence type="predicted"/>
<gene>
    <name evidence="3" type="ORF">C4F40_20640</name>
</gene>
<evidence type="ECO:0000313" key="4">
    <source>
        <dbReference type="Proteomes" id="UP000618319"/>
    </source>
</evidence>
<feature type="chain" id="PRO_5045676103" evidence="1">
    <location>
        <begin position="21"/>
        <end position="193"/>
    </location>
</feature>
<reference evidence="3 4" key="1">
    <citation type="submission" date="2018-02" db="EMBL/GenBank/DDBJ databases">
        <title>Sphingobacterium KA21.</title>
        <authorList>
            <person name="Vasarhelyi B.M."/>
            <person name="Deshmukh S."/>
            <person name="Balint B."/>
            <person name="Kukolya J."/>
        </authorList>
    </citation>
    <scope>NUCLEOTIDE SEQUENCE [LARGE SCALE GENOMIC DNA]</scope>
    <source>
        <strain evidence="3 4">Ka21</strain>
    </source>
</reference>
<accession>A0ABR9TCS7</accession>
<name>A0ABR9TCS7_9SPHI</name>
<sequence>MKKLILAAIVCVLSVTYSQAQLLPSFKLGVKGALNFSSLHSEGKLFNSDTKTGYQLGVWGRVGIAGFHVQPEAYFASKRVGITENSEDGEGTFKSLDVPILLGTRIGLGPLGFRIQAGPVFSFAQDGEIKINNVTRWEDYKKSSTGIVGGLGVDVSSFTVDLRYEHGLTNIGQNATPDQKIRMWSIGVGYAFL</sequence>
<feature type="signal peptide" evidence="1">
    <location>
        <begin position="1"/>
        <end position="20"/>
    </location>
</feature>